<dbReference type="EMBL" id="CALSDN010000014">
    <property type="protein sequence ID" value="CAH6723331.1"/>
    <property type="molecule type" value="Genomic_DNA"/>
</dbReference>
<evidence type="ECO:0000313" key="2">
    <source>
        <dbReference type="Proteomes" id="UP001152531"/>
    </source>
</evidence>
<proteinExistence type="predicted"/>
<accession>A0ACA9YE51</accession>
<dbReference type="Proteomes" id="UP001152531">
    <property type="component" value="Unassembled WGS sequence"/>
</dbReference>
<organism evidence="1 2">
    <name type="scientific">[Candida] jaroonii</name>
    <dbReference type="NCBI Taxonomy" id="467808"/>
    <lineage>
        <taxon>Eukaryota</taxon>
        <taxon>Fungi</taxon>
        <taxon>Dikarya</taxon>
        <taxon>Ascomycota</taxon>
        <taxon>Saccharomycotina</taxon>
        <taxon>Pichiomycetes</taxon>
        <taxon>Debaryomycetaceae</taxon>
        <taxon>Yamadazyma</taxon>
    </lineage>
</organism>
<sequence length="625" mass="68589">MEPIIPKRPVKNTTPSPTEVNTSENQEAKLESSTDGSPPIIPSRPKSKKAIKSDSETNRVDLESNDTSSKDATVDLQTTDPVADTNISIDTGSIVSDEPLKDGEKTPGNSNSKTSFKDVDDETSFDDDETIKTGPTNTSEVNEFLENELQDNDVLQDIAQTEDKDSQNDKDSSLKCMSEIPANNAKVTSIEESPSSDEIGVKEESELNEKGDEDIVQASISSQDEQSQQTEVVEESVVSSDSFQQDKSPINDENLEEETESKHSMPIIPMRPKKAKQLSTGDLTKNSSSDSVPSIPSRPNKMPPPKPKKLSSKIAAFQQFLNNEPEPAKPSPKPKTDTRGKLSSSHMKFAQNLQGIMGKGIPLPGMMDPRMRSNESLVEGKGVEEDDKYPDKTGDTGEATEDKEENKPIRRAKGPKGKRLPKNLSTPVNIESSNKFKIATGDLWTVEVRPKEQVEVKSEDMPGIEGGESSETGNSERMAVDDEKHVEDSKPDSHDDIVDEVAANNDNPVEADNQESLSKEGGSFEEENITESRKVENLDEEFDFGTPSQTEPSEDSTNYQSKDQESLSACKKEDVPEYEANGLETDIPPHGEESDKIEPSMNSSHEIIQNSPDEIELKEDVEISS</sequence>
<gene>
    <name evidence="1" type="ORF">CLIB1444_14S01684</name>
</gene>
<evidence type="ECO:0000313" key="1">
    <source>
        <dbReference type="EMBL" id="CAH6723331.1"/>
    </source>
</evidence>
<keyword evidence="2" id="KW-1185">Reference proteome</keyword>
<name>A0ACA9YE51_9ASCO</name>
<reference evidence="1" key="1">
    <citation type="submission" date="2022-06" db="EMBL/GenBank/DDBJ databases">
        <authorList>
            <person name="Legras J.-L."/>
            <person name="Devillers H."/>
            <person name="Grondin C."/>
        </authorList>
    </citation>
    <scope>NUCLEOTIDE SEQUENCE</scope>
    <source>
        <strain evidence="1">CLIB 1444</strain>
    </source>
</reference>
<protein>
    <submittedName>
        <fullName evidence="1">Altered inheritance of mitochondria protein 21</fullName>
    </submittedName>
</protein>
<comment type="caution">
    <text evidence="1">The sequence shown here is derived from an EMBL/GenBank/DDBJ whole genome shotgun (WGS) entry which is preliminary data.</text>
</comment>